<dbReference type="PROSITE" id="PS51352">
    <property type="entry name" value="THIOREDOXIN_2"/>
    <property type="match status" value="1"/>
</dbReference>
<evidence type="ECO:0000313" key="4">
    <source>
        <dbReference type="EMBL" id="MDQ0256828.1"/>
    </source>
</evidence>
<dbReference type="GO" id="GO:0016853">
    <property type="term" value="F:isomerase activity"/>
    <property type="evidence" value="ECO:0007669"/>
    <property type="project" value="UniProtKB-KW"/>
</dbReference>
<dbReference type="RefSeq" id="WP_307329562.1">
    <property type="nucleotide sequence ID" value="NZ_JAUSUG010000020.1"/>
</dbReference>
<name>A0ABU0A011_9BACI</name>
<keyword evidence="1" id="KW-1015">Disulfide bond</keyword>
<dbReference type="InterPro" id="IPR000866">
    <property type="entry name" value="AhpC/TSA"/>
</dbReference>
<feature type="domain" description="Thioredoxin" evidence="3">
    <location>
        <begin position="46"/>
        <end position="185"/>
    </location>
</feature>
<gene>
    <name evidence="4" type="ORF">J2S74_004250</name>
</gene>
<dbReference type="InterPro" id="IPR013766">
    <property type="entry name" value="Thioredoxin_domain"/>
</dbReference>
<keyword evidence="2" id="KW-0812">Transmembrane</keyword>
<keyword evidence="5" id="KW-1185">Reference proteome</keyword>
<dbReference type="Proteomes" id="UP001230005">
    <property type="component" value="Unassembled WGS sequence"/>
</dbReference>
<accession>A0ABU0A011</accession>
<evidence type="ECO:0000259" key="3">
    <source>
        <dbReference type="PROSITE" id="PS51352"/>
    </source>
</evidence>
<proteinExistence type="predicted"/>
<organism evidence="4 5">
    <name type="scientific">Evansella vedderi</name>
    <dbReference type="NCBI Taxonomy" id="38282"/>
    <lineage>
        <taxon>Bacteria</taxon>
        <taxon>Bacillati</taxon>
        <taxon>Bacillota</taxon>
        <taxon>Bacilli</taxon>
        <taxon>Bacillales</taxon>
        <taxon>Bacillaceae</taxon>
        <taxon>Evansella</taxon>
    </lineage>
</organism>
<protein>
    <submittedName>
        <fullName evidence="4">Thiol-disulfide isomerase/thioredoxin</fullName>
    </submittedName>
</protein>
<dbReference type="Gene3D" id="3.40.30.10">
    <property type="entry name" value="Glutaredoxin"/>
    <property type="match status" value="1"/>
</dbReference>
<dbReference type="InterPro" id="IPR036249">
    <property type="entry name" value="Thioredoxin-like_sf"/>
</dbReference>
<keyword evidence="4" id="KW-0413">Isomerase</keyword>
<keyword evidence="2" id="KW-1133">Transmembrane helix</keyword>
<evidence type="ECO:0000313" key="5">
    <source>
        <dbReference type="Proteomes" id="UP001230005"/>
    </source>
</evidence>
<evidence type="ECO:0000256" key="2">
    <source>
        <dbReference type="SAM" id="Phobius"/>
    </source>
</evidence>
<feature type="transmembrane region" description="Helical" evidence="2">
    <location>
        <begin position="6"/>
        <end position="27"/>
    </location>
</feature>
<dbReference type="Pfam" id="PF00578">
    <property type="entry name" value="AhpC-TSA"/>
    <property type="match status" value="1"/>
</dbReference>
<dbReference type="EMBL" id="JAUSUG010000020">
    <property type="protein sequence ID" value="MDQ0256828.1"/>
    <property type="molecule type" value="Genomic_DNA"/>
</dbReference>
<comment type="caution">
    <text evidence="4">The sequence shown here is derived from an EMBL/GenBank/DDBJ whole genome shotgun (WGS) entry which is preliminary data.</text>
</comment>
<dbReference type="SUPFAM" id="SSF52833">
    <property type="entry name" value="Thioredoxin-like"/>
    <property type="match status" value="1"/>
</dbReference>
<sequence>MESFIFYSVILLWVLTLFHSFLLLLLFRQFGEVYLSSGDGISRDGLAIEDSIPKYTVFSISQKKEVSLEELVTKPSVILFLSPNCKPCQEMITDWNYTEAEYKGRINFITIIVGEEKKLRSMLNKNVIGGEILWDKNKELFYLFKVRVTPFAFVVDEYGGVKDKGLCGRKEQLELYLDSVKVNKN</sequence>
<reference evidence="4 5" key="1">
    <citation type="submission" date="2023-07" db="EMBL/GenBank/DDBJ databases">
        <title>Genomic Encyclopedia of Type Strains, Phase IV (KMG-IV): sequencing the most valuable type-strain genomes for metagenomic binning, comparative biology and taxonomic classification.</title>
        <authorList>
            <person name="Goeker M."/>
        </authorList>
    </citation>
    <scope>NUCLEOTIDE SEQUENCE [LARGE SCALE GENOMIC DNA]</scope>
    <source>
        <strain evidence="4 5">DSM 9768</strain>
    </source>
</reference>
<evidence type="ECO:0000256" key="1">
    <source>
        <dbReference type="ARBA" id="ARBA00023157"/>
    </source>
</evidence>
<keyword evidence="2" id="KW-0472">Membrane</keyword>